<reference evidence="2" key="1">
    <citation type="submission" date="2023-11" db="EMBL/GenBank/DDBJ databases">
        <title>Genome assemblies of two species of porcelain crab, Petrolisthes cinctipes and Petrolisthes manimaculis (Anomura: Porcellanidae).</title>
        <authorList>
            <person name="Angst P."/>
        </authorList>
    </citation>
    <scope>NUCLEOTIDE SEQUENCE</scope>
    <source>
        <strain evidence="2">PB745_02</strain>
        <tissue evidence="2">Gill</tissue>
    </source>
</reference>
<dbReference type="Proteomes" id="UP001292094">
    <property type="component" value="Unassembled WGS sequence"/>
</dbReference>
<comment type="caution">
    <text evidence="2">The sequence shown here is derived from an EMBL/GenBank/DDBJ whole genome shotgun (WGS) entry which is preliminary data.</text>
</comment>
<evidence type="ECO:0000313" key="2">
    <source>
        <dbReference type="EMBL" id="KAK4291470.1"/>
    </source>
</evidence>
<accession>A0AAE1TQ86</accession>
<evidence type="ECO:0000313" key="3">
    <source>
        <dbReference type="Proteomes" id="UP001292094"/>
    </source>
</evidence>
<dbReference type="EMBL" id="JAWZYT010005140">
    <property type="protein sequence ID" value="KAK4291470.1"/>
    <property type="molecule type" value="Genomic_DNA"/>
</dbReference>
<feature type="compositionally biased region" description="Low complexity" evidence="1">
    <location>
        <begin position="221"/>
        <end position="234"/>
    </location>
</feature>
<organism evidence="2 3">
    <name type="scientific">Petrolisthes manimaculis</name>
    <dbReference type="NCBI Taxonomy" id="1843537"/>
    <lineage>
        <taxon>Eukaryota</taxon>
        <taxon>Metazoa</taxon>
        <taxon>Ecdysozoa</taxon>
        <taxon>Arthropoda</taxon>
        <taxon>Crustacea</taxon>
        <taxon>Multicrustacea</taxon>
        <taxon>Malacostraca</taxon>
        <taxon>Eumalacostraca</taxon>
        <taxon>Eucarida</taxon>
        <taxon>Decapoda</taxon>
        <taxon>Pleocyemata</taxon>
        <taxon>Anomura</taxon>
        <taxon>Galatheoidea</taxon>
        <taxon>Porcellanidae</taxon>
        <taxon>Petrolisthes</taxon>
    </lineage>
</organism>
<sequence>MTSKEIGTIKAKYTVCLPKHSLLTQLSCLASRPCPTFSSITTHPSSSSTFTLHDSSTLHSTLLSTHHPILFQILTPAPPSATYTRPYPPTPNSILPTLYSIPLMPPPSSSSSSSRATFLSDTYTFTSMTSFPPLLFSSLLFSSLLFSSLSLSLPLLQPSNQPRPYPYHLPFHPPRSSPLFLALTISQTLTYPPSPRHLLYLLFLAPTHTLRTLPHPPLTLLDSSPTPHSLSQTLTPPPHTPSPSVHILVLALTVDHALTLFSDPSPPARPPPKSWTKVPCSCETWHHPQLVRGR</sequence>
<protein>
    <submittedName>
        <fullName evidence="2">Uncharacterized protein</fullName>
    </submittedName>
</protein>
<gene>
    <name evidence="2" type="ORF">Pmani_035705</name>
</gene>
<name>A0AAE1TQ86_9EUCA</name>
<keyword evidence="3" id="KW-1185">Reference proteome</keyword>
<evidence type="ECO:0000256" key="1">
    <source>
        <dbReference type="SAM" id="MobiDB-lite"/>
    </source>
</evidence>
<dbReference type="AlphaFoldDB" id="A0AAE1TQ86"/>
<feature type="region of interest" description="Disordered" evidence="1">
    <location>
        <begin position="221"/>
        <end position="241"/>
    </location>
</feature>
<proteinExistence type="predicted"/>